<keyword evidence="1" id="KW-0472">Membrane</keyword>
<name>A0ABU0VR00_9GAMM</name>
<sequence length="127" mass="13763">MTPYSALWQSMSQNGPQWDLPLVSGVLCGALIFLLRSHEPSWPRKVIYFVVSVVGGFSMTPLVQAKLGLPVWPSAFLSSAAVVTLAIIGLDWAERTVPNLLTAAVQRLIGGTREQQNPDDTGEGDKK</sequence>
<comment type="caution">
    <text evidence="2">The sequence shown here is derived from an EMBL/GenBank/DDBJ whole genome shotgun (WGS) entry which is preliminary data.</text>
</comment>
<feature type="transmembrane region" description="Helical" evidence="1">
    <location>
        <begin position="71"/>
        <end position="90"/>
    </location>
</feature>
<feature type="transmembrane region" description="Helical" evidence="1">
    <location>
        <begin position="47"/>
        <end position="65"/>
    </location>
</feature>
<evidence type="ECO:0000313" key="3">
    <source>
        <dbReference type="Proteomes" id="UP001177872"/>
    </source>
</evidence>
<dbReference type="Proteomes" id="UP001177872">
    <property type="component" value="Unassembled WGS sequence"/>
</dbReference>
<feature type="transmembrane region" description="Helical" evidence="1">
    <location>
        <begin position="20"/>
        <end position="35"/>
    </location>
</feature>
<evidence type="ECO:0000313" key="2">
    <source>
        <dbReference type="EMBL" id="MDQ1863867.1"/>
    </source>
</evidence>
<keyword evidence="3" id="KW-1185">Reference proteome</keyword>
<accession>A0ABU0VR00</accession>
<keyword evidence="1" id="KW-0812">Transmembrane</keyword>
<gene>
    <name evidence="2" type="ORF">Q6237_23065</name>
</gene>
<dbReference type="InterPro" id="IPR032637">
    <property type="entry name" value="Phage_holin-like"/>
</dbReference>
<reference evidence="2" key="1">
    <citation type="submission" date="2023-07" db="EMBL/GenBank/DDBJ databases">
        <title>In vitro acaricidal activity of Serratia ureilytica strains isolated from Mimosa pudica nodules againts the dust mite Tyrophagus putrescentiae.</title>
        <authorList>
            <person name="Wong-Villareal A."/>
            <person name="Cerqueda-Garcia D."/>
        </authorList>
    </citation>
    <scope>NUCLEOTIDE SEQUENCE</scope>
    <source>
        <strain evidence="2">UTS2</strain>
    </source>
</reference>
<dbReference type="RefSeq" id="WP_262943296.1">
    <property type="nucleotide sequence ID" value="NZ_JAIQCT010000047.1"/>
</dbReference>
<evidence type="ECO:0000256" key="1">
    <source>
        <dbReference type="SAM" id="Phobius"/>
    </source>
</evidence>
<proteinExistence type="predicted"/>
<keyword evidence="1" id="KW-1133">Transmembrane helix</keyword>
<protein>
    <submittedName>
        <fullName evidence="2">Phage holin family protein</fullName>
    </submittedName>
</protein>
<dbReference type="EMBL" id="JAVCZN010000014">
    <property type="protein sequence ID" value="MDQ1863867.1"/>
    <property type="molecule type" value="Genomic_DNA"/>
</dbReference>
<organism evidence="2 3">
    <name type="scientific">Serratia ureilytica</name>
    <dbReference type="NCBI Taxonomy" id="300181"/>
    <lineage>
        <taxon>Bacteria</taxon>
        <taxon>Pseudomonadati</taxon>
        <taxon>Pseudomonadota</taxon>
        <taxon>Gammaproteobacteria</taxon>
        <taxon>Enterobacterales</taxon>
        <taxon>Yersiniaceae</taxon>
        <taxon>Serratia</taxon>
    </lineage>
</organism>
<dbReference type="Pfam" id="PF16931">
    <property type="entry name" value="Phage_holin_8"/>
    <property type="match status" value="1"/>
</dbReference>